<dbReference type="Gramene" id="QL07p030333:mrna">
    <property type="protein sequence ID" value="QL07p030333:mrna"/>
    <property type="gene ID" value="QL07p030333"/>
</dbReference>
<comment type="similarity">
    <text evidence="1">Belongs to the jacalin lectin family.</text>
</comment>
<dbReference type="Pfam" id="PF01419">
    <property type="entry name" value="Jacalin"/>
    <property type="match status" value="2"/>
</dbReference>
<dbReference type="InterPro" id="IPR033734">
    <property type="entry name" value="Jacalin-like_lectin_dom_plant"/>
</dbReference>
<dbReference type="GO" id="GO:0030246">
    <property type="term" value="F:carbohydrate binding"/>
    <property type="evidence" value="ECO:0007669"/>
    <property type="project" value="UniProtKB-KW"/>
</dbReference>
<dbReference type="InterPro" id="IPR036404">
    <property type="entry name" value="Jacalin-like_lectin_dom_sf"/>
</dbReference>
<dbReference type="InterPro" id="IPR001229">
    <property type="entry name" value="Jacalin-like_lectin_dom"/>
</dbReference>
<dbReference type="PANTHER" id="PTHR47293:SF66">
    <property type="entry name" value="JACALIN-RELATED LECTIN 11-RELATED"/>
    <property type="match status" value="1"/>
</dbReference>
<dbReference type="SUPFAM" id="SSF51101">
    <property type="entry name" value="Mannose-binding lectins"/>
    <property type="match status" value="2"/>
</dbReference>
<sequence length="179" mass="20247">MVYSTILIRLVVTADIEMTRVLDIHQCTVAVYSNYTVIHSLCFYTNKTEYGLYGSEKGTPFSLPMEDGVIVGFHGRAGQYVDAIGVYVKTMQQEVWFPKLENKMKAIVPRGPGPWGEHGGKEWDDEVFSGIWELHLHVGDSMIHAIHVLHESRDGKPVWSQKHPGAGGDKINTVIFYYY</sequence>
<dbReference type="Gene3D" id="2.100.10.30">
    <property type="entry name" value="Jacalin-like lectin domain"/>
    <property type="match status" value="2"/>
</dbReference>
<dbReference type="SMART" id="SM00915">
    <property type="entry name" value="Jacalin"/>
    <property type="match status" value="1"/>
</dbReference>
<evidence type="ECO:0000313" key="5">
    <source>
        <dbReference type="EnsemblPlants" id="QL07p030333:mrna"/>
    </source>
</evidence>
<keyword evidence="2" id="KW-0430">Lectin</keyword>
<keyword evidence="6" id="KW-1185">Reference proteome</keyword>
<dbReference type="PROSITE" id="PS51752">
    <property type="entry name" value="JACALIN_LECTIN"/>
    <property type="match status" value="2"/>
</dbReference>
<evidence type="ECO:0000259" key="4">
    <source>
        <dbReference type="PROSITE" id="PS51752"/>
    </source>
</evidence>
<organism evidence="5 6">
    <name type="scientific">Quercus lobata</name>
    <name type="common">Valley oak</name>
    <dbReference type="NCBI Taxonomy" id="97700"/>
    <lineage>
        <taxon>Eukaryota</taxon>
        <taxon>Viridiplantae</taxon>
        <taxon>Streptophyta</taxon>
        <taxon>Embryophyta</taxon>
        <taxon>Tracheophyta</taxon>
        <taxon>Spermatophyta</taxon>
        <taxon>Magnoliopsida</taxon>
        <taxon>eudicotyledons</taxon>
        <taxon>Gunneridae</taxon>
        <taxon>Pentapetalae</taxon>
        <taxon>rosids</taxon>
        <taxon>fabids</taxon>
        <taxon>Fagales</taxon>
        <taxon>Fagaceae</taxon>
        <taxon>Quercus</taxon>
    </lineage>
</organism>
<reference evidence="5" key="2">
    <citation type="submission" date="2021-01" db="UniProtKB">
        <authorList>
            <consortium name="EnsemblPlants"/>
        </authorList>
    </citation>
    <scope>IDENTIFICATION</scope>
</reference>
<dbReference type="Proteomes" id="UP000594261">
    <property type="component" value="Chromosome 7"/>
</dbReference>
<protein>
    <recommendedName>
        <fullName evidence="4">Jacalin-type lectin domain-containing protein</fullName>
    </recommendedName>
</protein>
<feature type="domain" description="Jacalin-type lectin" evidence="4">
    <location>
        <begin position="109"/>
        <end position="179"/>
    </location>
</feature>
<keyword evidence="3" id="KW-0677">Repeat</keyword>
<evidence type="ECO:0000313" key="6">
    <source>
        <dbReference type="Proteomes" id="UP000594261"/>
    </source>
</evidence>
<dbReference type="InParanoid" id="A0A7N2R7S9"/>
<feature type="domain" description="Jacalin-type lectin" evidence="4">
    <location>
        <begin position="1"/>
        <end position="90"/>
    </location>
</feature>
<accession>A0A7N2R7S9</accession>
<evidence type="ECO:0000256" key="3">
    <source>
        <dbReference type="ARBA" id="ARBA00022737"/>
    </source>
</evidence>
<dbReference type="EMBL" id="LRBV02000007">
    <property type="status" value="NOT_ANNOTATED_CDS"/>
    <property type="molecule type" value="Genomic_DNA"/>
</dbReference>
<dbReference type="AlphaFoldDB" id="A0A7N2R7S9"/>
<name>A0A7N2R7S9_QUELO</name>
<reference evidence="5 6" key="1">
    <citation type="journal article" date="2016" name="G3 (Bethesda)">
        <title>First Draft Assembly and Annotation of the Genome of a California Endemic Oak Quercus lobata Nee (Fagaceae).</title>
        <authorList>
            <person name="Sork V.L."/>
            <person name="Fitz-Gibbon S.T."/>
            <person name="Puiu D."/>
            <person name="Crepeau M."/>
            <person name="Gugger P.F."/>
            <person name="Sherman R."/>
            <person name="Stevens K."/>
            <person name="Langley C.H."/>
            <person name="Pellegrini M."/>
            <person name="Salzberg S.L."/>
        </authorList>
    </citation>
    <scope>NUCLEOTIDE SEQUENCE [LARGE SCALE GENOMIC DNA]</scope>
    <source>
        <strain evidence="5 6">cv. SW786</strain>
    </source>
</reference>
<evidence type="ECO:0000256" key="1">
    <source>
        <dbReference type="ARBA" id="ARBA00006568"/>
    </source>
</evidence>
<evidence type="ECO:0000256" key="2">
    <source>
        <dbReference type="ARBA" id="ARBA00022734"/>
    </source>
</evidence>
<dbReference type="EnsemblPlants" id="QL07p030333:mrna">
    <property type="protein sequence ID" value="QL07p030333:mrna"/>
    <property type="gene ID" value="QL07p030333"/>
</dbReference>
<dbReference type="CDD" id="cd09612">
    <property type="entry name" value="Jacalin"/>
    <property type="match status" value="1"/>
</dbReference>
<proteinExistence type="inferred from homology"/>
<dbReference type="PANTHER" id="PTHR47293">
    <property type="entry name" value="JACALIN-RELATED LECTIN 3"/>
    <property type="match status" value="1"/>
</dbReference>